<evidence type="ECO:0008006" key="3">
    <source>
        <dbReference type="Google" id="ProtNLM"/>
    </source>
</evidence>
<accession>A0A061DV23</accession>
<dbReference type="HOGENOM" id="CLU_1550296_0_0_1"/>
<dbReference type="Proteomes" id="UP000026915">
    <property type="component" value="Chromosome 1"/>
</dbReference>
<keyword evidence="2" id="KW-1185">Reference proteome</keyword>
<dbReference type="PANTHER" id="PTHR47481">
    <property type="match status" value="1"/>
</dbReference>
<dbReference type="Pfam" id="PF14223">
    <property type="entry name" value="Retrotran_gag_2"/>
    <property type="match status" value="1"/>
</dbReference>
<evidence type="ECO:0000313" key="2">
    <source>
        <dbReference type="Proteomes" id="UP000026915"/>
    </source>
</evidence>
<sequence>MDGTFPCLHAMVPQEGINLLIMVSNPTFDHWTRQYQIHVIIFSATKSVVPFFASTETFFYAWNKITNLYANKSRFRMMNLSENVTKTKRTRSTSKYFQNLRSVANELALVNSPMSEEELVILAFYGIGIDFKKIIASVRAQESYISFSDYEELLKEQDTSSKLNISTAHVVTS</sequence>
<name>A0A061DV23_THECC</name>
<organism evidence="1 2">
    <name type="scientific">Theobroma cacao</name>
    <name type="common">Cacao</name>
    <name type="synonym">Cocoa</name>
    <dbReference type="NCBI Taxonomy" id="3641"/>
    <lineage>
        <taxon>Eukaryota</taxon>
        <taxon>Viridiplantae</taxon>
        <taxon>Streptophyta</taxon>
        <taxon>Embryophyta</taxon>
        <taxon>Tracheophyta</taxon>
        <taxon>Spermatophyta</taxon>
        <taxon>Magnoliopsida</taxon>
        <taxon>eudicotyledons</taxon>
        <taxon>Gunneridae</taxon>
        <taxon>Pentapetalae</taxon>
        <taxon>rosids</taxon>
        <taxon>malvids</taxon>
        <taxon>Malvales</taxon>
        <taxon>Malvaceae</taxon>
        <taxon>Byttnerioideae</taxon>
        <taxon>Theobroma</taxon>
    </lineage>
</organism>
<reference evidence="1 2" key="1">
    <citation type="journal article" date="2013" name="Genome Biol.">
        <title>The genome sequence of the most widely cultivated cacao type and its use to identify candidate genes regulating pod color.</title>
        <authorList>
            <person name="Motamayor J.C."/>
            <person name="Mockaitis K."/>
            <person name="Schmutz J."/>
            <person name="Haiminen N."/>
            <person name="Iii D.L."/>
            <person name="Cornejo O."/>
            <person name="Findley S.D."/>
            <person name="Zheng P."/>
            <person name="Utro F."/>
            <person name="Royaert S."/>
            <person name="Saski C."/>
            <person name="Jenkins J."/>
            <person name="Podicheti R."/>
            <person name="Zhao M."/>
            <person name="Scheffler B.E."/>
            <person name="Stack J.C."/>
            <person name="Feltus F.A."/>
            <person name="Mustiga G.M."/>
            <person name="Amores F."/>
            <person name="Phillips W."/>
            <person name="Marelli J.P."/>
            <person name="May G.D."/>
            <person name="Shapiro H."/>
            <person name="Ma J."/>
            <person name="Bustamante C.D."/>
            <person name="Schnell R.J."/>
            <person name="Main D."/>
            <person name="Gilbert D."/>
            <person name="Parida L."/>
            <person name="Kuhn D.N."/>
        </authorList>
    </citation>
    <scope>NUCLEOTIDE SEQUENCE [LARGE SCALE GENOMIC DNA]</scope>
    <source>
        <strain evidence="2">cv. Matina 1-6</strain>
    </source>
</reference>
<dbReference type="EMBL" id="CM001879">
    <property type="protein sequence ID" value="EOX93853.1"/>
    <property type="molecule type" value="Genomic_DNA"/>
</dbReference>
<dbReference type="Gramene" id="EOX93853">
    <property type="protein sequence ID" value="EOX93853"/>
    <property type="gene ID" value="TCM_002831"/>
</dbReference>
<dbReference type="PANTHER" id="PTHR47481:SF22">
    <property type="entry name" value="RETROTRANSPOSON GAG DOMAIN-CONTAINING PROTEIN"/>
    <property type="match status" value="1"/>
</dbReference>
<gene>
    <name evidence="1" type="ORF">TCM_002831</name>
</gene>
<dbReference type="AlphaFoldDB" id="A0A061DV23"/>
<evidence type="ECO:0000313" key="1">
    <source>
        <dbReference type="EMBL" id="EOX93853.1"/>
    </source>
</evidence>
<proteinExistence type="predicted"/>
<dbReference type="InParanoid" id="A0A061DV23"/>
<protein>
    <recommendedName>
        <fullName evidence="3">Retrotransposon gag domain-containing protein</fullName>
    </recommendedName>
</protein>
<dbReference type="eggNOG" id="KOG0017">
    <property type="taxonomic scope" value="Eukaryota"/>
</dbReference>